<evidence type="ECO:0000256" key="1">
    <source>
        <dbReference type="SAM" id="Phobius"/>
    </source>
</evidence>
<keyword evidence="1" id="KW-0472">Membrane</keyword>
<dbReference type="GO" id="GO:0009976">
    <property type="term" value="F:tocopherol cyclase activity"/>
    <property type="evidence" value="ECO:0007669"/>
    <property type="project" value="InterPro"/>
</dbReference>
<dbReference type="InterPro" id="IPR025893">
    <property type="entry name" value="Tocopherol_cyclase"/>
</dbReference>
<sequence>MLGLLSERDVIVVSLLLVFSYALSNYKSIQLVFHPDRYHGNQVSNGIFFEGWYYKLVLNEYENTIVAIPGVSMNDDKRFSFIMIAYNNNSHYFRFPYETFSSIEEQFLATVDNEKNIFSYEKLIVNLQPNDEDDASESFQMNLTLSSHLSIPDLSVIAPATMGPFTWIPTMQCYHHVLSMKYDIQGSIQIDQNEKLSVTGIGYLEKDWGYSFPSLWIWGQANQWENLPSTSSASLFFSFASIPWHFNIKFPGFLIVFEYNHQFYRFNSYLQSIINNLSVNNETNQLSFTVYDVLFQHKLHISTYCDESEYVSSALLYGPRNGGMEKFVHEILGRNIYFDVRLSKLIQNETLNGDSDDPFVQHGYYEEILFQERAVSIALEITGDVNWLTEELRKTYENVYPWNFSLIRSLIQYYKLIITSNQVSNGIFFEGWYYKLVLNEYENTIVAIPGVSMNDDKRFAFIMVAYNNNSHYFRFPYDTFSSTEEQFLATVDNEKNIFSYEKLIVNLQPNDEDDASESFQMNLTLSSHLSIPDLSVIAPATMGPFTWIPTMQCYHHVLSMKYDIQGSIQIDQDEKISVTGIGYLEKDWGYSFPSLWIWGQANQWENLPSTSSASLFFSFASIPWHFNIKFPGFLIVFEYNHQFYRFNSYLQSIINDLSVNNETNQLSFTVYDVLFQHKLHVSTYCDESEYVSSALLYGPRNGGMEKFVHEILGRNIYFDVRLSKLIQNETLNRDSDDPFIQHGYYEEILFQERAVNIALEITGDVNWLIEALRKTYENVYPWNFSLIRSLIQYYKLIITSIISVTIIWLFLVKFR</sequence>
<name>A0A815SCR7_9BILA</name>
<protein>
    <submittedName>
        <fullName evidence="2">Uncharacterized protein</fullName>
    </submittedName>
</protein>
<dbReference type="SUPFAM" id="SSF159245">
    <property type="entry name" value="AttH-like"/>
    <property type="match status" value="2"/>
</dbReference>
<dbReference type="Proteomes" id="UP000663860">
    <property type="component" value="Unassembled WGS sequence"/>
</dbReference>
<dbReference type="EMBL" id="CAJNOE010002627">
    <property type="protein sequence ID" value="CAF1488451.1"/>
    <property type="molecule type" value="Genomic_DNA"/>
</dbReference>
<dbReference type="AlphaFoldDB" id="A0A815SCR7"/>
<keyword evidence="1" id="KW-0812">Transmembrane</keyword>
<reference evidence="2" key="1">
    <citation type="submission" date="2021-02" db="EMBL/GenBank/DDBJ databases">
        <authorList>
            <person name="Nowell W R."/>
        </authorList>
    </citation>
    <scope>NUCLEOTIDE SEQUENCE</scope>
</reference>
<proteinExistence type="predicted"/>
<organism evidence="2 3">
    <name type="scientific">Adineta steineri</name>
    <dbReference type="NCBI Taxonomy" id="433720"/>
    <lineage>
        <taxon>Eukaryota</taxon>
        <taxon>Metazoa</taxon>
        <taxon>Spiralia</taxon>
        <taxon>Gnathifera</taxon>
        <taxon>Rotifera</taxon>
        <taxon>Eurotatoria</taxon>
        <taxon>Bdelloidea</taxon>
        <taxon>Adinetida</taxon>
        <taxon>Adinetidae</taxon>
        <taxon>Adineta</taxon>
    </lineage>
</organism>
<accession>A0A815SCR7</accession>
<keyword evidence="1" id="KW-1133">Transmembrane helix</keyword>
<gene>
    <name evidence="2" type="ORF">IZO911_LOCUS44360</name>
</gene>
<comment type="caution">
    <text evidence="2">The sequence shown here is derived from an EMBL/GenBank/DDBJ whole genome shotgun (WGS) entry which is preliminary data.</text>
</comment>
<dbReference type="PANTHER" id="PTHR35309">
    <property type="match status" value="1"/>
</dbReference>
<dbReference type="PANTHER" id="PTHR35309:SF4">
    <property type="entry name" value="TOCOPHEROL CYCLASE"/>
    <property type="match status" value="1"/>
</dbReference>
<evidence type="ECO:0000313" key="2">
    <source>
        <dbReference type="EMBL" id="CAF1488451.1"/>
    </source>
</evidence>
<evidence type="ECO:0000313" key="3">
    <source>
        <dbReference type="Proteomes" id="UP000663860"/>
    </source>
</evidence>
<feature type="transmembrane region" description="Helical" evidence="1">
    <location>
        <begin position="793"/>
        <end position="812"/>
    </location>
</feature>